<dbReference type="GeneID" id="41660953"/>
<gene>
    <name evidence="2" type="primary">ORF22</name>
</gene>
<reference evidence="2" key="1">
    <citation type="journal article" date="2019" name="PLoS ONE">
        <title>Extensive chloroplast genome rearrangement amongst three closely related Halamphora spp. (Bacillariophyceae), and evidence for rapid evolution as compared to land plants.</title>
        <authorList>
            <person name="Hamsher S.E."/>
            <person name="Keepers K.G."/>
            <person name="Pogoda C.S."/>
            <person name="Stepanek J.G."/>
            <person name="Kane N.C."/>
            <person name="Kociolek J.P."/>
        </authorList>
    </citation>
    <scope>NUCLEOTIDE SEQUENCE</scope>
</reference>
<feature type="compositionally biased region" description="Basic and acidic residues" evidence="1">
    <location>
        <begin position="139"/>
        <end position="149"/>
    </location>
</feature>
<accession>A0A516ZBI6</accession>
<dbReference type="EMBL" id="MK045451">
    <property type="protein sequence ID" value="QDR25071.1"/>
    <property type="molecule type" value="Genomic_DNA"/>
</dbReference>
<keyword evidence="2" id="KW-0934">Plastid</keyword>
<geneLocation type="chloroplast" evidence="2"/>
<name>A0A516ZBI6_9STRA</name>
<dbReference type="AlphaFoldDB" id="A0A516ZBI6"/>
<feature type="region of interest" description="Disordered" evidence="1">
    <location>
        <begin position="55"/>
        <end position="151"/>
    </location>
</feature>
<protein>
    <submittedName>
        <fullName evidence="2">Uncharacterized protein</fullName>
    </submittedName>
</protein>
<feature type="compositionally biased region" description="Polar residues" evidence="1">
    <location>
        <begin position="92"/>
        <end position="138"/>
    </location>
</feature>
<keyword evidence="2" id="KW-0150">Chloroplast</keyword>
<organism evidence="2">
    <name type="scientific">Halamphora calidilacuna</name>
    <dbReference type="NCBI Taxonomy" id="2133758"/>
    <lineage>
        <taxon>Eukaryota</taxon>
        <taxon>Sar</taxon>
        <taxon>Stramenopiles</taxon>
        <taxon>Ochrophyta</taxon>
        <taxon>Bacillariophyta</taxon>
        <taxon>Bacillariophyceae</taxon>
        <taxon>Bacillariophycidae</taxon>
        <taxon>Naviculales</taxon>
        <taxon>Amphipleuraceae</taxon>
        <taxon>Halamphora</taxon>
    </lineage>
</organism>
<sequence>MARNKRKKAISYSVLIPTIWWHNLRFREPVQYYSTFSNQPKTAIVRVVETSRANSINRGGDLGKSGPGPRAKADAARNPRKIEGGSLFAQGFTPQRQYGSRSTNKPLSCRNNLKINEKQFNGNQKSAKQTNQQSTLTSEQRRNIPHPDDVIIPDQDVIIRHGQAKYKVKNHGSDFNLPSEPNKKVG</sequence>
<feature type="compositionally biased region" description="Basic and acidic residues" evidence="1">
    <location>
        <begin position="71"/>
        <end position="83"/>
    </location>
</feature>
<evidence type="ECO:0000313" key="2">
    <source>
        <dbReference type="EMBL" id="QDR25071.1"/>
    </source>
</evidence>
<evidence type="ECO:0000256" key="1">
    <source>
        <dbReference type="SAM" id="MobiDB-lite"/>
    </source>
</evidence>
<proteinExistence type="predicted"/>
<dbReference type="RefSeq" id="YP_009686315.1">
    <property type="nucleotide sequence ID" value="NC_044464.1"/>
</dbReference>